<keyword evidence="1" id="KW-0812">Transmembrane</keyword>
<keyword evidence="3" id="KW-1185">Reference proteome</keyword>
<dbReference type="EMBL" id="APNK01000030">
    <property type="protein sequence ID" value="KEZ76423.1"/>
    <property type="molecule type" value="Genomic_DNA"/>
</dbReference>
<reference evidence="2 3" key="1">
    <citation type="submission" date="2013-03" db="EMBL/GenBank/DDBJ databases">
        <title>Salinisphaera hydrothermalis C41B8 Genome Sequencing.</title>
        <authorList>
            <person name="Li C."/>
            <person name="Lai Q."/>
            <person name="Shao Z."/>
        </authorList>
    </citation>
    <scope>NUCLEOTIDE SEQUENCE [LARGE SCALE GENOMIC DNA]</scope>
    <source>
        <strain evidence="2 3">C41B8</strain>
    </source>
</reference>
<evidence type="ECO:0000256" key="1">
    <source>
        <dbReference type="SAM" id="Phobius"/>
    </source>
</evidence>
<dbReference type="STRING" id="1304275.C41B8_15070"/>
<proteinExistence type="predicted"/>
<feature type="transmembrane region" description="Helical" evidence="1">
    <location>
        <begin position="6"/>
        <end position="24"/>
    </location>
</feature>
<name>A0A084II89_SALHC</name>
<evidence type="ECO:0000313" key="3">
    <source>
        <dbReference type="Proteomes" id="UP000028302"/>
    </source>
</evidence>
<comment type="caution">
    <text evidence="2">The sequence shown here is derived from an EMBL/GenBank/DDBJ whole genome shotgun (WGS) entry which is preliminary data.</text>
</comment>
<evidence type="ECO:0000313" key="2">
    <source>
        <dbReference type="EMBL" id="KEZ76423.1"/>
    </source>
</evidence>
<dbReference type="AlphaFoldDB" id="A0A084II89"/>
<accession>A0A084II89</accession>
<keyword evidence="1" id="KW-0472">Membrane</keyword>
<protein>
    <submittedName>
        <fullName evidence="2">Uncharacterized protein</fullName>
    </submittedName>
</protein>
<organism evidence="2 3">
    <name type="scientific">Salinisphaera hydrothermalis (strain C41B8)</name>
    <dbReference type="NCBI Taxonomy" id="1304275"/>
    <lineage>
        <taxon>Bacteria</taxon>
        <taxon>Pseudomonadati</taxon>
        <taxon>Pseudomonadota</taxon>
        <taxon>Gammaproteobacteria</taxon>
        <taxon>Salinisphaerales</taxon>
        <taxon>Salinisphaeraceae</taxon>
        <taxon>Salinisphaera</taxon>
    </lineage>
</organism>
<gene>
    <name evidence="2" type="ORF">C41B8_15070</name>
</gene>
<keyword evidence="1" id="KW-1133">Transmembrane helix</keyword>
<sequence>MGLLLLSTIAYLPLVAVVVLNLLLPAQRVFQTHARDGVFDEDASRNARRRTLFGAGLLAGLTLAQCGALAYSIHNMNVAGIDHPTNLALVQ</sequence>
<feature type="transmembrane region" description="Helical" evidence="1">
    <location>
        <begin position="52"/>
        <end position="73"/>
    </location>
</feature>
<dbReference type="Proteomes" id="UP000028302">
    <property type="component" value="Unassembled WGS sequence"/>
</dbReference>